<organism evidence="3 4">
    <name type="scientific">Akanthomyces muscarius</name>
    <name type="common">Entomopathogenic fungus</name>
    <name type="synonym">Lecanicillium muscarium</name>
    <dbReference type="NCBI Taxonomy" id="2231603"/>
    <lineage>
        <taxon>Eukaryota</taxon>
        <taxon>Fungi</taxon>
        <taxon>Dikarya</taxon>
        <taxon>Ascomycota</taxon>
        <taxon>Pezizomycotina</taxon>
        <taxon>Sordariomycetes</taxon>
        <taxon>Hypocreomycetidae</taxon>
        <taxon>Hypocreales</taxon>
        <taxon>Cordycipitaceae</taxon>
        <taxon>Akanthomyces</taxon>
    </lineage>
</organism>
<gene>
    <name evidence="3" type="ORF">LMH87_008012</name>
</gene>
<accession>A0A9W8QIG3</accession>
<keyword evidence="4" id="KW-1185">Reference proteome</keyword>
<comment type="caution">
    <text evidence="3">The sequence shown here is derived from an EMBL/GenBank/DDBJ whole genome shotgun (WGS) entry which is preliminary data.</text>
</comment>
<feature type="chain" id="PRO_5040932504" description="Extracellular membrane protein CFEM domain-containing protein" evidence="2">
    <location>
        <begin position="29"/>
        <end position="187"/>
    </location>
</feature>
<proteinExistence type="predicted"/>
<protein>
    <recommendedName>
        <fullName evidence="5">Extracellular membrane protein CFEM domain-containing protein</fullName>
    </recommendedName>
</protein>
<evidence type="ECO:0000256" key="2">
    <source>
        <dbReference type="SAM" id="SignalP"/>
    </source>
</evidence>
<dbReference type="KEGG" id="amus:LMH87_008012"/>
<keyword evidence="2" id="KW-0732">Signal</keyword>
<dbReference type="RefSeq" id="XP_056057094.1">
    <property type="nucleotide sequence ID" value="XM_056195540.1"/>
</dbReference>
<evidence type="ECO:0000313" key="4">
    <source>
        <dbReference type="Proteomes" id="UP001144673"/>
    </source>
</evidence>
<dbReference type="AlphaFoldDB" id="A0A9W8QIG3"/>
<sequence length="187" mass="19118">MLFISALSTTTMKFSALLSVGLAGAASAHYVKSLTEYTKDIPQCAVAAMKIGMKNQGCDLQHIDAKDFDCICDNYIDIDGRVYAEVDHSCAADYASAAGILCGAWEVESTTASDLPQATKALADILGGGAPKAQATGEAAGESNATTQTSSQQAKDAAPVKNRAPAPTGRIARSFGGAAVAAAAMHL</sequence>
<evidence type="ECO:0000256" key="1">
    <source>
        <dbReference type="SAM" id="MobiDB-lite"/>
    </source>
</evidence>
<evidence type="ECO:0008006" key="5">
    <source>
        <dbReference type="Google" id="ProtNLM"/>
    </source>
</evidence>
<feature type="signal peptide" evidence="2">
    <location>
        <begin position="1"/>
        <end position="28"/>
    </location>
</feature>
<dbReference type="Proteomes" id="UP001144673">
    <property type="component" value="Unassembled WGS sequence"/>
</dbReference>
<evidence type="ECO:0000313" key="3">
    <source>
        <dbReference type="EMBL" id="KAJ4159095.1"/>
    </source>
</evidence>
<dbReference type="GeneID" id="80895171"/>
<name>A0A9W8QIG3_AKAMU</name>
<dbReference type="EMBL" id="JAJHUN010000005">
    <property type="protein sequence ID" value="KAJ4159095.1"/>
    <property type="molecule type" value="Genomic_DNA"/>
</dbReference>
<reference evidence="3" key="1">
    <citation type="journal article" date="2023" name="Access Microbiol">
        <title>De-novo genome assembly for Akanthomyces muscarius, a biocontrol agent of insect agricultural pests.</title>
        <authorList>
            <person name="Erdos Z."/>
            <person name="Studholme D.J."/>
            <person name="Raymond B."/>
            <person name="Sharma M."/>
        </authorList>
    </citation>
    <scope>NUCLEOTIDE SEQUENCE</scope>
    <source>
        <strain evidence="3">Ve6</strain>
    </source>
</reference>
<feature type="region of interest" description="Disordered" evidence="1">
    <location>
        <begin position="133"/>
        <end position="169"/>
    </location>
</feature>
<feature type="compositionally biased region" description="Polar residues" evidence="1">
    <location>
        <begin position="143"/>
        <end position="154"/>
    </location>
</feature>